<keyword evidence="1 6" id="KW-0436">Ligase</keyword>
<dbReference type="InterPro" id="IPR012795">
    <property type="entry name" value="tRNA_Ile_lys_synt_N"/>
</dbReference>
<comment type="subcellular location">
    <subcellularLocation>
        <location evidence="6">Cytoplasm</location>
    </subcellularLocation>
</comment>
<dbReference type="Proteomes" id="UP001597173">
    <property type="component" value="Unassembled WGS sequence"/>
</dbReference>
<dbReference type="GO" id="GO:0032267">
    <property type="term" value="F:tRNA(Ile)-lysidine synthase activity"/>
    <property type="evidence" value="ECO:0007669"/>
    <property type="project" value="UniProtKB-EC"/>
</dbReference>
<dbReference type="NCBIfam" id="TIGR02432">
    <property type="entry name" value="lysidine_TilS_N"/>
    <property type="match status" value="1"/>
</dbReference>
<evidence type="ECO:0000256" key="6">
    <source>
        <dbReference type="HAMAP-Rule" id="MF_01161"/>
    </source>
</evidence>
<name>A0ABW3YWD9_MYCRA</name>
<dbReference type="Gene3D" id="3.40.50.620">
    <property type="entry name" value="HUPs"/>
    <property type="match status" value="1"/>
</dbReference>
<gene>
    <name evidence="6 8" type="primary">tilS</name>
    <name evidence="8" type="ORF">ACFQ33_09980</name>
</gene>
<sequence>MNGRNSPGIDATIAHFLKSFHKPARLLVAVSGGGDSVGLLLALDEALKTGRFSGFSLLACTVDHALRANSADEADWVAALCARRGISHLSRRWDGPKPAAGIQAQARNERYALLSEVARDRHADAILTAHNRDDQFETIAMRKERRSEGAGLAGIAPATLVFGSTWVLRPFLDVPRADIRAYLQAIGQDWLEDPSNRNRTFERVRVRLDGRDGSDAVMSAATEMAADVARASELRMQASRQGAAFLSGQVRVYEAALARLPASAVPTLLGGQPEWRALLALVAVLGGREHHLDKHAAERLRLFLESTRLSRMTAGRVVFDRRREGLFLYREHRGVAPVTIAPLDWAIWDGRWRVYNRSSSDLTVQAAAEVQGCSIAAGDVPSGVARRAARSRPLVLAGDARAEADLFSLEPVLSPYDRYLPVFDLRLAQALAALFARAPYPALPVRLGCDDSRRGDIRPDGA</sequence>
<keyword evidence="2 6" id="KW-0819">tRNA processing</keyword>
<dbReference type="EMBL" id="JBHTNF010000004">
    <property type="protein sequence ID" value="MFD1328221.1"/>
    <property type="molecule type" value="Genomic_DNA"/>
</dbReference>
<evidence type="ECO:0000256" key="3">
    <source>
        <dbReference type="ARBA" id="ARBA00022741"/>
    </source>
</evidence>
<feature type="domain" description="tRNA(Ile)-lysidine/2-thiocytidine synthase N-terminal" evidence="7">
    <location>
        <begin position="26"/>
        <end position="207"/>
    </location>
</feature>
<comment type="caution">
    <text evidence="8">The sequence shown here is derived from an EMBL/GenBank/DDBJ whole genome shotgun (WGS) entry which is preliminary data.</text>
</comment>
<dbReference type="InterPro" id="IPR012094">
    <property type="entry name" value="tRNA_Ile_lys_synt"/>
</dbReference>
<comment type="catalytic activity">
    <reaction evidence="5 6">
        <text>cytidine(34) in tRNA(Ile2) + L-lysine + ATP = lysidine(34) in tRNA(Ile2) + AMP + diphosphate + H(+)</text>
        <dbReference type="Rhea" id="RHEA:43744"/>
        <dbReference type="Rhea" id="RHEA-COMP:10625"/>
        <dbReference type="Rhea" id="RHEA-COMP:10670"/>
        <dbReference type="ChEBI" id="CHEBI:15378"/>
        <dbReference type="ChEBI" id="CHEBI:30616"/>
        <dbReference type="ChEBI" id="CHEBI:32551"/>
        <dbReference type="ChEBI" id="CHEBI:33019"/>
        <dbReference type="ChEBI" id="CHEBI:82748"/>
        <dbReference type="ChEBI" id="CHEBI:83665"/>
        <dbReference type="ChEBI" id="CHEBI:456215"/>
        <dbReference type="EC" id="6.3.4.19"/>
    </reaction>
</comment>
<keyword evidence="6" id="KW-0963">Cytoplasm</keyword>
<dbReference type="RefSeq" id="WP_374837841.1">
    <property type="nucleotide sequence ID" value="NZ_JBHEEW010000005.1"/>
</dbReference>
<organism evidence="8 9">
    <name type="scientific">Mycoplana ramosa</name>
    <name type="common">Mycoplana bullata</name>
    <dbReference type="NCBI Taxonomy" id="40837"/>
    <lineage>
        <taxon>Bacteria</taxon>
        <taxon>Pseudomonadati</taxon>
        <taxon>Pseudomonadota</taxon>
        <taxon>Alphaproteobacteria</taxon>
        <taxon>Hyphomicrobiales</taxon>
        <taxon>Rhizobiaceae</taxon>
        <taxon>Mycoplana</taxon>
    </lineage>
</organism>
<comment type="domain">
    <text evidence="6">The N-terminal region contains the highly conserved SGGXDS motif, predicted to be a P-loop motif involved in ATP binding.</text>
</comment>
<evidence type="ECO:0000256" key="4">
    <source>
        <dbReference type="ARBA" id="ARBA00022840"/>
    </source>
</evidence>
<dbReference type="PANTHER" id="PTHR43033:SF1">
    <property type="entry name" value="TRNA(ILE)-LYSIDINE SYNTHASE-RELATED"/>
    <property type="match status" value="1"/>
</dbReference>
<protein>
    <recommendedName>
        <fullName evidence="6">tRNA(Ile)-lysidine synthase</fullName>
        <ecNumber evidence="6">6.3.4.19</ecNumber>
    </recommendedName>
    <alternativeName>
        <fullName evidence="6">tRNA(Ile)-2-lysyl-cytidine synthase</fullName>
    </alternativeName>
    <alternativeName>
        <fullName evidence="6">tRNA(Ile)-lysidine synthetase</fullName>
    </alternativeName>
</protein>
<dbReference type="CDD" id="cd01992">
    <property type="entry name" value="TilS_N"/>
    <property type="match status" value="1"/>
</dbReference>
<keyword evidence="3 6" id="KW-0547">Nucleotide-binding</keyword>
<evidence type="ECO:0000313" key="8">
    <source>
        <dbReference type="EMBL" id="MFD1328221.1"/>
    </source>
</evidence>
<evidence type="ECO:0000259" key="7">
    <source>
        <dbReference type="Pfam" id="PF01171"/>
    </source>
</evidence>
<accession>A0ABW3YWD9</accession>
<dbReference type="SUPFAM" id="SSF52402">
    <property type="entry name" value="Adenine nucleotide alpha hydrolases-like"/>
    <property type="match status" value="1"/>
</dbReference>
<dbReference type="PANTHER" id="PTHR43033">
    <property type="entry name" value="TRNA(ILE)-LYSIDINE SYNTHASE-RELATED"/>
    <property type="match status" value="1"/>
</dbReference>
<comment type="function">
    <text evidence="6">Ligates lysine onto the cytidine present at position 34 of the AUA codon-specific tRNA(Ile) that contains the anticodon CAU, in an ATP-dependent manner. Cytidine is converted to lysidine, thus changing the amino acid specificity of the tRNA from methionine to isoleucine.</text>
</comment>
<evidence type="ECO:0000256" key="5">
    <source>
        <dbReference type="ARBA" id="ARBA00048539"/>
    </source>
</evidence>
<proteinExistence type="inferred from homology"/>
<comment type="similarity">
    <text evidence="6">Belongs to the tRNA(Ile)-lysidine synthase family.</text>
</comment>
<evidence type="ECO:0000256" key="2">
    <source>
        <dbReference type="ARBA" id="ARBA00022694"/>
    </source>
</evidence>
<feature type="binding site" evidence="6">
    <location>
        <begin position="31"/>
        <end position="36"/>
    </location>
    <ligand>
        <name>ATP</name>
        <dbReference type="ChEBI" id="CHEBI:30616"/>
    </ligand>
</feature>
<dbReference type="Pfam" id="PF01171">
    <property type="entry name" value="ATP_bind_3"/>
    <property type="match status" value="1"/>
</dbReference>
<evidence type="ECO:0000256" key="1">
    <source>
        <dbReference type="ARBA" id="ARBA00022598"/>
    </source>
</evidence>
<dbReference type="HAMAP" id="MF_01161">
    <property type="entry name" value="tRNA_Ile_lys_synt"/>
    <property type="match status" value="1"/>
</dbReference>
<reference evidence="9" key="1">
    <citation type="journal article" date="2019" name="Int. J. Syst. Evol. Microbiol.">
        <title>The Global Catalogue of Microorganisms (GCM) 10K type strain sequencing project: providing services to taxonomists for standard genome sequencing and annotation.</title>
        <authorList>
            <consortium name="The Broad Institute Genomics Platform"/>
            <consortium name="The Broad Institute Genome Sequencing Center for Infectious Disease"/>
            <person name="Wu L."/>
            <person name="Ma J."/>
        </authorList>
    </citation>
    <scope>NUCLEOTIDE SEQUENCE [LARGE SCALE GENOMIC DNA]</scope>
    <source>
        <strain evidence="9">CCUG 55609</strain>
    </source>
</reference>
<dbReference type="InterPro" id="IPR011063">
    <property type="entry name" value="TilS/TtcA_N"/>
</dbReference>
<dbReference type="EC" id="6.3.4.19" evidence="6"/>
<keyword evidence="9" id="KW-1185">Reference proteome</keyword>
<evidence type="ECO:0000313" key="9">
    <source>
        <dbReference type="Proteomes" id="UP001597173"/>
    </source>
</evidence>
<keyword evidence="4 6" id="KW-0067">ATP-binding</keyword>
<dbReference type="InterPro" id="IPR014729">
    <property type="entry name" value="Rossmann-like_a/b/a_fold"/>
</dbReference>